<dbReference type="PANTHER" id="PTHR36842">
    <property type="entry name" value="PROTEIN TOLB HOMOLOG"/>
    <property type="match status" value="1"/>
</dbReference>
<accession>A0AAU8JEX1</accession>
<evidence type="ECO:0000313" key="2">
    <source>
        <dbReference type="EMBL" id="XCM37762.1"/>
    </source>
</evidence>
<dbReference type="Gene3D" id="2.120.10.30">
    <property type="entry name" value="TolB, C-terminal domain"/>
    <property type="match status" value="1"/>
</dbReference>
<dbReference type="PANTHER" id="PTHR36842:SF1">
    <property type="entry name" value="PROTEIN TOLB"/>
    <property type="match status" value="1"/>
</dbReference>
<organism evidence="2">
    <name type="scientific">Planktothricoides raciborskii GIHE-MW2</name>
    <dbReference type="NCBI Taxonomy" id="2792601"/>
    <lineage>
        <taxon>Bacteria</taxon>
        <taxon>Bacillati</taxon>
        <taxon>Cyanobacteriota</taxon>
        <taxon>Cyanophyceae</taxon>
        <taxon>Oscillatoriophycideae</taxon>
        <taxon>Oscillatoriales</taxon>
        <taxon>Oscillatoriaceae</taxon>
        <taxon>Planktothricoides</taxon>
    </lineage>
</organism>
<evidence type="ECO:0000256" key="1">
    <source>
        <dbReference type="ARBA" id="ARBA00009820"/>
    </source>
</evidence>
<dbReference type="AlphaFoldDB" id="A0AAU8JEX1"/>
<protein>
    <submittedName>
        <fullName evidence="2">TolB family protein</fullName>
    </submittedName>
</protein>
<reference evidence="2" key="1">
    <citation type="submission" date="2024-07" db="EMBL/GenBank/DDBJ databases">
        <authorList>
            <person name="Kim Y.J."/>
            <person name="Jeong J.Y."/>
        </authorList>
    </citation>
    <scope>NUCLEOTIDE SEQUENCE</scope>
    <source>
        <strain evidence="2">GIHE-MW2</strain>
    </source>
</reference>
<dbReference type="RefSeq" id="WP_054468344.1">
    <property type="nucleotide sequence ID" value="NZ_CP159837.1"/>
</dbReference>
<dbReference type="InterPro" id="IPR011659">
    <property type="entry name" value="WD40"/>
</dbReference>
<dbReference type="InterPro" id="IPR011042">
    <property type="entry name" value="6-blade_b-propeller_TolB-like"/>
</dbReference>
<dbReference type="Pfam" id="PF07676">
    <property type="entry name" value="PD40"/>
    <property type="match status" value="2"/>
</dbReference>
<dbReference type="EMBL" id="CP159837">
    <property type="protein sequence ID" value="XCM37762.1"/>
    <property type="molecule type" value="Genomic_DNA"/>
</dbReference>
<proteinExistence type="inferred from homology"/>
<dbReference type="SUPFAM" id="SSF69304">
    <property type="entry name" value="Tricorn protease N-terminal domain"/>
    <property type="match status" value="1"/>
</dbReference>
<sequence length="177" mass="19739">MKIAKVLKFLLPPAIATILSSCTIYPRMLSFPFDTGGRGLNSQFDELSPQVAGRYIVFASDRLGRQDIYLFDGLSRRLIDLPGLNSLDAIASDPGISQDGRYIVFTRIQQDNTDIYLYDRETRQLRNLTANLPAQVRHPTISADGSTIAFESSANGQWDILVYDQSGKPLNVPMDPR</sequence>
<gene>
    <name evidence="2" type="ORF">ABWT76_000558</name>
</gene>
<dbReference type="PROSITE" id="PS51257">
    <property type="entry name" value="PROKAR_LIPOPROTEIN"/>
    <property type="match status" value="1"/>
</dbReference>
<name>A0AAU8JEX1_9CYAN</name>
<comment type="similarity">
    <text evidence="1">Belongs to the TolB family.</text>
</comment>